<accession>A0AAN0RCE3</accession>
<proteinExistence type="predicted"/>
<name>A0AAN0RCE3_9PROT</name>
<protein>
    <submittedName>
        <fullName evidence="1">Uncharacterized protein</fullName>
    </submittedName>
</protein>
<dbReference type="AlphaFoldDB" id="A0AAN0RCE3"/>
<evidence type="ECO:0000313" key="2">
    <source>
        <dbReference type="Proteomes" id="UP000019438"/>
    </source>
</evidence>
<evidence type="ECO:0000313" key="1">
    <source>
        <dbReference type="EMBL" id="AHJ62300.1"/>
    </source>
</evidence>
<dbReference type="KEGG" id="gbc:GbCGDNIH3_5022"/>
<dbReference type="KEGG" id="gbh:GbCGDNIH2_5022"/>
<organism evidence="1 2">
    <name type="scientific">Granulibacter bethesdensis</name>
    <dbReference type="NCBI Taxonomy" id="364410"/>
    <lineage>
        <taxon>Bacteria</taxon>
        <taxon>Pseudomonadati</taxon>
        <taxon>Pseudomonadota</taxon>
        <taxon>Alphaproteobacteria</taxon>
        <taxon>Acetobacterales</taxon>
        <taxon>Acetobacteraceae</taxon>
        <taxon>Granulibacter</taxon>
    </lineage>
</organism>
<sequence>MGDQPSRLCRRVILLAHALHEASRQVQNGFSMEEDKDGCFYAPGNWLEI</sequence>
<gene>
    <name evidence="1" type="ORF">GbCGDNIH3_5022</name>
</gene>
<dbReference type="EMBL" id="CP003181">
    <property type="protein sequence ID" value="AHJ62300.1"/>
    <property type="molecule type" value="Genomic_DNA"/>
</dbReference>
<reference evidence="2" key="1">
    <citation type="submission" date="2012-06" db="EMBL/GenBank/DDBJ databases">
        <title>Genome analysis of multiple Granulibacter bethesdensis isolates demonstrates substantial genome diversity.</title>
        <authorList>
            <person name="Greenberg D.E."/>
            <person name="Porcella S.F."/>
            <person name="Zarember K."/>
            <person name="Zelazny A.M."/>
            <person name="Bruno D."/>
            <person name="Martens C."/>
            <person name="Barbian K.D."/>
            <person name="Jaske E."/>
            <person name="Holland S.M."/>
        </authorList>
    </citation>
    <scope>NUCLEOTIDE SEQUENCE [LARGE SCALE GENOMIC DNA]</scope>
    <source>
        <strain evidence="2">CGDNIH3</strain>
    </source>
</reference>
<dbReference type="Proteomes" id="UP000019438">
    <property type="component" value="Chromosome"/>
</dbReference>